<reference evidence="4 5" key="1">
    <citation type="submission" date="2019-11" db="EMBL/GenBank/DDBJ databases">
        <title>Acidiferrimicrobium australis gen. nov., sp. nov., an acidophilic and obligately heterotrophic, member of the Actinobacteria that catalyses dissimilatory oxido- reduction of iron isolated from metal-rich acidic water in Chile.</title>
        <authorList>
            <person name="Gonzalez D."/>
            <person name="Huber K."/>
            <person name="Hedrich S."/>
            <person name="Rojas-Villalobos C."/>
            <person name="Quatrini R."/>
            <person name="Dinamarca M.A."/>
            <person name="Schwarz A."/>
            <person name="Canales C."/>
            <person name="Nancucheo I."/>
        </authorList>
    </citation>
    <scope>NUCLEOTIDE SEQUENCE [LARGE SCALE GENOMIC DNA]</scope>
    <source>
        <strain evidence="4 5">USS-CCA1</strain>
    </source>
</reference>
<dbReference type="InterPro" id="IPR018376">
    <property type="entry name" value="Enoyl-CoA_hyd/isom_CS"/>
</dbReference>
<dbReference type="SUPFAM" id="SSF52096">
    <property type="entry name" value="ClpP/crotonase"/>
    <property type="match status" value="1"/>
</dbReference>
<feature type="region of interest" description="Disordered" evidence="3">
    <location>
        <begin position="1"/>
        <end position="24"/>
    </location>
</feature>
<comment type="similarity">
    <text evidence="1 2">Belongs to the enoyl-CoA hydratase/isomerase family.</text>
</comment>
<evidence type="ECO:0000313" key="4">
    <source>
        <dbReference type="EMBL" id="MST32174.1"/>
    </source>
</evidence>
<evidence type="ECO:0000256" key="2">
    <source>
        <dbReference type="RuleBase" id="RU003707"/>
    </source>
</evidence>
<dbReference type="PROSITE" id="PS00166">
    <property type="entry name" value="ENOYL_COA_HYDRATASE"/>
    <property type="match status" value="1"/>
</dbReference>
<dbReference type="InterPro" id="IPR029045">
    <property type="entry name" value="ClpP/crotonase-like_dom_sf"/>
</dbReference>
<evidence type="ECO:0000313" key="5">
    <source>
        <dbReference type="Proteomes" id="UP000437736"/>
    </source>
</evidence>
<sequence length="279" mass="28661">MVATGRHCATGAGGAARVPAPPAPSYAPRVPSPLVRYEQRDGVAAVTLDRPDKLNAVNDALVRDLSAALDRARDEGAGAVVLRGEGRAFCAGHDFGQPDEEVGPAAQARLQRLSGVTQRVRDLPAPVIAAVHGWALGAGCEFALCCDLVVAQDDAVFGFPEVEVGLAVTGGISHLLPLAVGVVKAKELLLLGRRFTAAEALAMGLVNRVVPDAAAQATAWAGELAAKPRLALAVAKTAVDRGAAGDIDAAYAYETAASLALMHTPEAVAAAADFRGRRR</sequence>
<gene>
    <name evidence="4" type="ORF">GHK86_05465</name>
</gene>
<keyword evidence="5" id="KW-1185">Reference proteome</keyword>
<dbReference type="Pfam" id="PF00378">
    <property type="entry name" value="ECH_1"/>
    <property type="match status" value="1"/>
</dbReference>
<dbReference type="EMBL" id="WJHE01000231">
    <property type="protein sequence ID" value="MST32174.1"/>
    <property type="molecule type" value="Genomic_DNA"/>
</dbReference>
<dbReference type="Proteomes" id="UP000437736">
    <property type="component" value="Unassembled WGS sequence"/>
</dbReference>
<evidence type="ECO:0000256" key="3">
    <source>
        <dbReference type="SAM" id="MobiDB-lite"/>
    </source>
</evidence>
<dbReference type="PANTHER" id="PTHR11941">
    <property type="entry name" value="ENOYL-COA HYDRATASE-RELATED"/>
    <property type="match status" value="1"/>
</dbReference>
<comment type="caution">
    <text evidence="4">The sequence shown here is derived from an EMBL/GenBank/DDBJ whole genome shotgun (WGS) entry which is preliminary data.</text>
</comment>
<organism evidence="4 5">
    <name type="scientific">Acidiferrimicrobium australe</name>
    <dbReference type="NCBI Taxonomy" id="2664430"/>
    <lineage>
        <taxon>Bacteria</taxon>
        <taxon>Bacillati</taxon>
        <taxon>Actinomycetota</taxon>
        <taxon>Acidimicrobiia</taxon>
        <taxon>Acidimicrobiales</taxon>
        <taxon>Acidimicrobiaceae</taxon>
        <taxon>Acidiferrimicrobium</taxon>
    </lineage>
</organism>
<dbReference type="PANTHER" id="PTHR11941:SF54">
    <property type="entry name" value="ENOYL-COA HYDRATASE, MITOCHONDRIAL"/>
    <property type="match status" value="1"/>
</dbReference>
<dbReference type="CDD" id="cd06558">
    <property type="entry name" value="crotonase-like"/>
    <property type="match status" value="1"/>
</dbReference>
<evidence type="ECO:0000256" key="1">
    <source>
        <dbReference type="ARBA" id="ARBA00005254"/>
    </source>
</evidence>
<protein>
    <submittedName>
        <fullName evidence="4">Enoyl-CoA hydratase/isomerase family protein</fullName>
    </submittedName>
</protein>
<name>A0ABW9QQS3_9ACTN</name>
<dbReference type="Gene3D" id="3.90.226.10">
    <property type="entry name" value="2-enoyl-CoA Hydratase, Chain A, domain 1"/>
    <property type="match status" value="1"/>
</dbReference>
<dbReference type="InterPro" id="IPR001753">
    <property type="entry name" value="Enoyl-CoA_hydra/iso"/>
</dbReference>
<proteinExistence type="inferred from homology"/>
<accession>A0ABW9QQS3</accession>